<proteinExistence type="predicted"/>
<dbReference type="GO" id="GO:0033108">
    <property type="term" value="P:mitochondrial respiratory chain complex assembly"/>
    <property type="evidence" value="ECO:0007669"/>
    <property type="project" value="TreeGrafter"/>
</dbReference>
<reference evidence="11 12" key="1">
    <citation type="submission" date="2018-12" db="EMBL/GenBank/DDBJ databases">
        <authorList>
            <person name="Li F."/>
        </authorList>
    </citation>
    <scope>NUCLEOTIDE SEQUENCE [LARGE SCALE GENOMIC DNA]</scope>
    <source>
        <strain evidence="11 12">EGI 6500705</strain>
    </source>
</reference>
<dbReference type="GO" id="GO:0005737">
    <property type="term" value="C:cytoplasm"/>
    <property type="evidence" value="ECO:0007669"/>
    <property type="project" value="TreeGrafter"/>
</dbReference>
<dbReference type="AlphaFoldDB" id="A0A433JTK9"/>
<keyword evidence="6" id="KW-0560">Oxidoreductase</keyword>
<gene>
    <name evidence="11" type="ORF">ELQ94_08540</name>
</gene>
<dbReference type="GO" id="GO:0016174">
    <property type="term" value="F:NAD(P)H oxidase H2O2-forming activity"/>
    <property type="evidence" value="ECO:0007669"/>
    <property type="project" value="TreeGrafter"/>
</dbReference>
<dbReference type="InterPro" id="IPR016156">
    <property type="entry name" value="FAD/NAD-linked_Rdtase_dimer_sf"/>
</dbReference>
<keyword evidence="2" id="KW-0285">Flavoprotein</keyword>
<evidence type="ECO:0000256" key="2">
    <source>
        <dbReference type="ARBA" id="ARBA00022630"/>
    </source>
</evidence>
<keyword evidence="4" id="KW-0274">FAD</keyword>
<comment type="catalytic activity">
    <reaction evidence="8">
        <text>A + NADH + H(+) = AH2 + NAD(+)</text>
        <dbReference type="Rhea" id="RHEA:11356"/>
        <dbReference type="ChEBI" id="CHEBI:13193"/>
        <dbReference type="ChEBI" id="CHEBI:15378"/>
        <dbReference type="ChEBI" id="CHEBI:17499"/>
        <dbReference type="ChEBI" id="CHEBI:57540"/>
        <dbReference type="ChEBI" id="CHEBI:57945"/>
    </reaction>
</comment>
<dbReference type="Gene3D" id="3.30.390.30">
    <property type="match status" value="1"/>
</dbReference>
<comment type="cofactor">
    <cofactor evidence="1">
        <name>FAD</name>
        <dbReference type="ChEBI" id="CHEBI:57692"/>
    </cofactor>
</comment>
<dbReference type="EMBL" id="RZGZ01000002">
    <property type="protein sequence ID" value="RUR01530.1"/>
    <property type="molecule type" value="Genomic_DNA"/>
</dbReference>
<dbReference type="SUPFAM" id="SSF51905">
    <property type="entry name" value="FAD/NAD(P)-binding domain"/>
    <property type="match status" value="1"/>
</dbReference>
<keyword evidence="12" id="KW-1185">Reference proteome</keyword>
<keyword evidence="5" id="KW-0809">Transit peptide</keyword>
<dbReference type="InterPro" id="IPR050446">
    <property type="entry name" value="FAD-oxidoreductase/Apoptosis"/>
</dbReference>
<dbReference type="GO" id="GO:0071949">
    <property type="term" value="F:FAD binding"/>
    <property type="evidence" value="ECO:0007669"/>
    <property type="project" value="TreeGrafter"/>
</dbReference>
<dbReference type="Pfam" id="PF14721">
    <property type="entry name" value="AIF_C"/>
    <property type="match status" value="1"/>
</dbReference>
<dbReference type="RefSeq" id="WP_127049153.1">
    <property type="nucleotide sequence ID" value="NZ_RZGZ01000002.1"/>
</dbReference>
<dbReference type="PANTHER" id="PTHR43557:SF4">
    <property type="entry name" value="APOPTOSIS-INDUCING FACTOR 1, MITOCHONDRIAL"/>
    <property type="match status" value="1"/>
</dbReference>
<evidence type="ECO:0000256" key="3">
    <source>
        <dbReference type="ARBA" id="ARBA00022703"/>
    </source>
</evidence>
<feature type="domain" description="FAD/NAD(P)-binding" evidence="9">
    <location>
        <begin position="5"/>
        <end position="297"/>
    </location>
</feature>
<dbReference type="Proteomes" id="UP000274909">
    <property type="component" value="Unassembled WGS sequence"/>
</dbReference>
<evidence type="ECO:0000256" key="8">
    <source>
        <dbReference type="ARBA" id="ARBA00047786"/>
    </source>
</evidence>
<evidence type="ECO:0000256" key="6">
    <source>
        <dbReference type="ARBA" id="ARBA00023002"/>
    </source>
</evidence>
<evidence type="ECO:0000256" key="7">
    <source>
        <dbReference type="ARBA" id="ARBA00023027"/>
    </source>
</evidence>
<dbReference type="Gene3D" id="3.50.50.60">
    <property type="entry name" value="FAD/NAD(P)-binding domain"/>
    <property type="match status" value="2"/>
</dbReference>
<accession>A0A433JTK9</accession>
<dbReference type="SUPFAM" id="SSF55424">
    <property type="entry name" value="FAD/NAD-linked reductases, dimerisation (C-terminal) domain"/>
    <property type="match status" value="1"/>
</dbReference>
<comment type="caution">
    <text evidence="11">The sequence shown here is derived from an EMBL/GenBank/DDBJ whole genome shotgun (WGS) entry which is preliminary data.</text>
</comment>
<organism evidence="11 12">
    <name type="scientific">Labedella endophytica</name>
    <dbReference type="NCBI Taxonomy" id="1523160"/>
    <lineage>
        <taxon>Bacteria</taxon>
        <taxon>Bacillati</taxon>
        <taxon>Actinomycetota</taxon>
        <taxon>Actinomycetes</taxon>
        <taxon>Micrococcales</taxon>
        <taxon>Microbacteriaceae</taxon>
        <taxon>Labedella</taxon>
    </lineage>
</organism>
<dbReference type="OrthoDB" id="1145at2"/>
<feature type="domain" description="Mitochondrial apoptosis-inducing factor C-terminal" evidence="10">
    <location>
        <begin position="300"/>
        <end position="343"/>
    </location>
</feature>
<keyword evidence="7" id="KW-0520">NAD</keyword>
<name>A0A433JTK9_9MICO</name>
<evidence type="ECO:0000256" key="1">
    <source>
        <dbReference type="ARBA" id="ARBA00001974"/>
    </source>
</evidence>
<dbReference type="GO" id="GO:0012501">
    <property type="term" value="P:programmed cell death"/>
    <property type="evidence" value="ECO:0007669"/>
    <property type="project" value="TreeGrafter"/>
</dbReference>
<keyword evidence="3" id="KW-0053">Apoptosis</keyword>
<evidence type="ECO:0000256" key="5">
    <source>
        <dbReference type="ARBA" id="ARBA00022946"/>
    </source>
</evidence>
<dbReference type="InterPro" id="IPR023753">
    <property type="entry name" value="FAD/NAD-binding_dom"/>
</dbReference>
<evidence type="ECO:0000256" key="4">
    <source>
        <dbReference type="ARBA" id="ARBA00022827"/>
    </source>
</evidence>
<evidence type="ECO:0000259" key="9">
    <source>
        <dbReference type="Pfam" id="PF07992"/>
    </source>
</evidence>
<dbReference type="InterPro" id="IPR036188">
    <property type="entry name" value="FAD/NAD-bd_sf"/>
</dbReference>
<evidence type="ECO:0000313" key="12">
    <source>
        <dbReference type="Proteomes" id="UP000274909"/>
    </source>
</evidence>
<dbReference type="PANTHER" id="PTHR43557">
    <property type="entry name" value="APOPTOSIS-INDUCING FACTOR 1"/>
    <property type="match status" value="1"/>
</dbReference>
<protein>
    <submittedName>
        <fullName evidence="11">NAD(P)/FAD-dependent oxidoreductase</fullName>
    </submittedName>
</protein>
<dbReference type="GO" id="GO:0046983">
    <property type="term" value="F:protein dimerization activity"/>
    <property type="evidence" value="ECO:0007669"/>
    <property type="project" value="InterPro"/>
</dbReference>
<dbReference type="InterPro" id="IPR029324">
    <property type="entry name" value="AIF_C"/>
</dbReference>
<sequence length="397" mass="42572">MDPVKYLIIGGGMVADSAARGIRELDEDGSIVVLSADVDEPYTRPALTKKLWTDEEFTWDKVPLGTAEATGADVRLSTEVTAIDRAARTVTTADGETVAYERLLIATGGTPHSLEGETDDRVITFRSAQDYHALRKRSGAGVRAVVVGGGYIGQELAAALIQNETEVTIVTPDETLGGSMFPADLAHHVEDRFRAAGVTVRSGRRVETVELDDHTVTLRLDDGTSIDANVVVTGLGVTPVTGIAEAAGLMVDDGIVVDERLRTTDEHIWAAGDVASYPDAILGRTRVEHVDNAEQMGRAAGRSLAGADEPYTHTPLFYSDVFEFSWEAVGTLDAELETVEDWTEELESGVIYYLDEGRPAGVLLWRTDGGTDEAREVLANPPADPAELIGRIRPGVA</sequence>
<dbReference type="PRINTS" id="PR00368">
    <property type="entry name" value="FADPNR"/>
</dbReference>
<dbReference type="Pfam" id="PF07992">
    <property type="entry name" value="Pyr_redox_2"/>
    <property type="match status" value="1"/>
</dbReference>
<evidence type="ECO:0000313" key="11">
    <source>
        <dbReference type="EMBL" id="RUR01530.1"/>
    </source>
</evidence>
<evidence type="ECO:0000259" key="10">
    <source>
        <dbReference type="Pfam" id="PF14721"/>
    </source>
</evidence>